<name>A0AAI9T9C6_PENTH</name>
<evidence type="ECO:0000313" key="1">
    <source>
        <dbReference type="EMBL" id="KAJ9483175.1"/>
    </source>
</evidence>
<evidence type="ECO:0000313" key="2">
    <source>
        <dbReference type="Proteomes" id="UP001227192"/>
    </source>
</evidence>
<reference evidence="1" key="1">
    <citation type="submission" date="2015-06" db="EMBL/GenBank/DDBJ databases">
        <authorList>
            <person name="Nguyen H."/>
        </authorList>
    </citation>
    <scope>NUCLEOTIDE SEQUENCE</scope>
    <source>
        <strain evidence="1">DAOM 180753</strain>
    </source>
</reference>
<dbReference type="EMBL" id="LACB01000459">
    <property type="protein sequence ID" value="KAJ9483175.1"/>
    <property type="molecule type" value="Genomic_DNA"/>
</dbReference>
<gene>
    <name evidence="1" type="ORF">VN97_g10228</name>
</gene>
<dbReference type="Proteomes" id="UP001227192">
    <property type="component" value="Unassembled WGS sequence"/>
</dbReference>
<accession>A0AAI9T9C6</accession>
<comment type="caution">
    <text evidence="1">The sequence shown here is derived from an EMBL/GenBank/DDBJ whole genome shotgun (WGS) entry which is preliminary data.</text>
</comment>
<sequence length="109" mass="12271">MSRKGRFLHIIKIKFTKSRHHEQKEIVVPEGVEPSTLTLLASHSNQLSYGTDYDIQGLLCIMSLSPKIYLEINLQAAKPIEASCILHSHRHITLSLVHIASSNLDTLML</sequence>
<protein>
    <submittedName>
        <fullName evidence="1">Uncharacterized protein</fullName>
    </submittedName>
</protein>
<organism evidence="1 2">
    <name type="scientific">Penicillium thymicola</name>
    <dbReference type="NCBI Taxonomy" id="293382"/>
    <lineage>
        <taxon>Eukaryota</taxon>
        <taxon>Fungi</taxon>
        <taxon>Dikarya</taxon>
        <taxon>Ascomycota</taxon>
        <taxon>Pezizomycotina</taxon>
        <taxon>Eurotiomycetes</taxon>
        <taxon>Eurotiomycetidae</taxon>
        <taxon>Eurotiales</taxon>
        <taxon>Aspergillaceae</taxon>
        <taxon>Penicillium</taxon>
    </lineage>
</organism>
<reference evidence="1" key="2">
    <citation type="journal article" date="2016" name="Fungal Biol.">
        <title>Ochratoxin A production by Penicillium thymicola.</title>
        <authorList>
            <person name="Nguyen H.D.T."/>
            <person name="McMullin D.R."/>
            <person name="Ponomareva E."/>
            <person name="Riley R."/>
            <person name="Pomraning K.R."/>
            <person name="Baker S.E."/>
            <person name="Seifert K.A."/>
        </authorList>
    </citation>
    <scope>NUCLEOTIDE SEQUENCE</scope>
    <source>
        <strain evidence="1">DAOM 180753</strain>
    </source>
</reference>
<keyword evidence="2" id="KW-1185">Reference proteome</keyword>
<proteinExistence type="predicted"/>
<dbReference type="AlphaFoldDB" id="A0AAI9T9C6"/>